<feature type="transmembrane region" description="Helical" evidence="1">
    <location>
        <begin position="42"/>
        <end position="60"/>
    </location>
</feature>
<sequence length="304" mass="32538">MRDDEADRSAEPRGAAVPADATELEPLVFPPTLREVMLRPRWIAMLLLALVVAAIFAWLGQWQLGHAIDTDPVPEGVTEEVRPIEAVVQPGEYLPEPFVGQRVEVEGRWVPGDFLPVSGRYNDAVEGFWVTGQLRVEGAADPTSLAVAIGWAPTREAAEAAIEALDAAAAVSADADPVALAGRVISDEGPGMPPAGGAPTDVTRMSPAALLSQWHDFDGTAAEGVDVYRPYLASTDPTGGIADAGLDAISSPAPLVSNGVNWLNVFYAVEWVIFAGFAFYIWYRLAKDAWQREVEEFEGGGEDE</sequence>
<dbReference type="GO" id="GO:0005886">
    <property type="term" value="C:plasma membrane"/>
    <property type="evidence" value="ECO:0007669"/>
    <property type="project" value="UniProtKB-SubCell"/>
</dbReference>
<dbReference type="PROSITE" id="PS50895">
    <property type="entry name" value="SURF1"/>
    <property type="match status" value="1"/>
</dbReference>
<gene>
    <name evidence="2" type="ORF">GCM10010921_12890</name>
</gene>
<keyword evidence="1" id="KW-0812">Transmembrane</keyword>
<name>A0A917ID62_9MICO</name>
<dbReference type="Pfam" id="PF02104">
    <property type="entry name" value="SURF1"/>
    <property type="match status" value="1"/>
</dbReference>
<keyword evidence="1" id="KW-1003">Cell membrane</keyword>
<evidence type="ECO:0000313" key="3">
    <source>
        <dbReference type="Proteomes" id="UP000657592"/>
    </source>
</evidence>
<dbReference type="AlphaFoldDB" id="A0A917ID62"/>
<dbReference type="Proteomes" id="UP000657592">
    <property type="component" value="Unassembled WGS sequence"/>
</dbReference>
<accession>A0A917ID62</accession>
<comment type="caution">
    <text evidence="2">The sequence shown here is derived from an EMBL/GenBank/DDBJ whole genome shotgun (WGS) entry which is preliminary data.</text>
</comment>
<keyword evidence="3" id="KW-1185">Reference proteome</keyword>
<protein>
    <recommendedName>
        <fullName evidence="1">SURF1-like protein</fullName>
    </recommendedName>
</protein>
<comment type="subcellular location">
    <subcellularLocation>
        <location evidence="1">Cell membrane</location>
        <topology evidence="1">Multi-pass membrane protein</topology>
    </subcellularLocation>
</comment>
<organism evidence="2 3">
    <name type="scientific">Microbacterium album</name>
    <dbReference type="NCBI Taxonomy" id="2053191"/>
    <lineage>
        <taxon>Bacteria</taxon>
        <taxon>Bacillati</taxon>
        <taxon>Actinomycetota</taxon>
        <taxon>Actinomycetes</taxon>
        <taxon>Micrococcales</taxon>
        <taxon>Microbacteriaceae</taxon>
        <taxon>Microbacterium</taxon>
    </lineage>
</organism>
<dbReference type="EMBL" id="BMJY01000004">
    <property type="protein sequence ID" value="GGH40752.1"/>
    <property type="molecule type" value="Genomic_DNA"/>
</dbReference>
<reference evidence="2" key="2">
    <citation type="submission" date="2020-09" db="EMBL/GenBank/DDBJ databases">
        <authorList>
            <person name="Sun Q."/>
            <person name="Zhou Y."/>
        </authorList>
    </citation>
    <scope>NUCLEOTIDE SEQUENCE</scope>
    <source>
        <strain evidence="2">CGMCC 1.15794</strain>
    </source>
</reference>
<feature type="transmembrane region" description="Helical" evidence="1">
    <location>
        <begin position="262"/>
        <end position="283"/>
    </location>
</feature>
<proteinExistence type="inferred from homology"/>
<keyword evidence="1" id="KW-1133">Transmembrane helix</keyword>
<keyword evidence="1" id="KW-0472">Membrane</keyword>
<dbReference type="InterPro" id="IPR002994">
    <property type="entry name" value="Surf1/Shy1"/>
</dbReference>
<evidence type="ECO:0000256" key="1">
    <source>
        <dbReference type="RuleBase" id="RU363076"/>
    </source>
</evidence>
<comment type="similarity">
    <text evidence="1">Belongs to the SURF1 family.</text>
</comment>
<evidence type="ECO:0000313" key="2">
    <source>
        <dbReference type="EMBL" id="GGH40752.1"/>
    </source>
</evidence>
<reference evidence="2" key="1">
    <citation type="journal article" date="2014" name="Int. J. Syst. Evol. Microbiol.">
        <title>Complete genome sequence of Corynebacterium casei LMG S-19264T (=DSM 44701T), isolated from a smear-ripened cheese.</title>
        <authorList>
            <consortium name="US DOE Joint Genome Institute (JGI-PGF)"/>
            <person name="Walter F."/>
            <person name="Albersmeier A."/>
            <person name="Kalinowski J."/>
            <person name="Ruckert C."/>
        </authorList>
    </citation>
    <scope>NUCLEOTIDE SEQUENCE</scope>
    <source>
        <strain evidence="2">CGMCC 1.15794</strain>
    </source>
</reference>